<feature type="transmembrane region" description="Helical" evidence="3">
    <location>
        <begin position="1755"/>
        <end position="1782"/>
    </location>
</feature>
<evidence type="ECO:0000313" key="5">
    <source>
        <dbReference type="EMBL" id="KNC54559.1"/>
    </source>
</evidence>
<keyword evidence="1" id="KW-0732">Signal</keyword>
<dbReference type="SUPFAM" id="SSF69318">
    <property type="entry name" value="Integrin alpha N-terminal domain"/>
    <property type="match status" value="3"/>
</dbReference>
<feature type="compositionally biased region" description="Low complexity" evidence="2">
    <location>
        <begin position="2094"/>
        <end position="2113"/>
    </location>
</feature>
<feature type="compositionally biased region" description="Gly residues" evidence="2">
    <location>
        <begin position="2850"/>
        <end position="2860"/>
    </location>
</feature>
<dbReference type="InterPro" id="IPR011993">
    <property type="entry name" value="PH-like_dom_sf"/>
</dbReference>
<feature type="region of interest" description="Disordered" evidence="2">
    <location>
        <begin position="2152"/>
        <end position="2212"/>
    </location>
</feature>
<feature type="region of interest" description="Disordered" evidence="2">
    <location>
        <begin position="2797"/>
        <end position="2860"/>
    </location>
</feature>
<dbReference type="InterPro" id="IPR013517">
    <property type="entry name" value="FG-GAP"/>
</dbReference>
<dbReference type="InterPro" id="IPR001849">
    <property type="entry name" value="PH_domain"/>
</dbReference>
<dbReference type="InterPro" id="IPR028994">
    <property type="entry name" value="Integrin_alpha_N"/>
</dbReference>
<feature type="compositionally biased region" description="Basic residues" evidence="2">
    <location>
        <begin position="2230"/>
        <end position="2240"/>
    </location>
</feature>
<dbReference type="SMART" id="SM00233">
    <property type="entry name" value="PH"/>
    <property type="match status" value="2"/>
</dbReference>
<feature type="transmembrane region" description="Helical" evidence="3">
    <location>
        <begin position="1710"/>
        <end position="1730"/>
    </location>
</feature>
<keyword evidence="6" id="KW-1185">Reference proteome</keyword>
<protein>
    <recommendedName>
        <fullName evidence="4">PH domain-containing protein</fullName>
    </recommendedName>
</protein>
<evidence type="ECO:0000313" key="6">
    <source>
        <dbReference type="Proteomes" id="UP000054408"/>
    </source>
</evidence>
<feature type="transmembrane region" description="Helical" evidence="3">
    <location>
        <begin position="1663"/>
        <end position="1689"/>
    </location>
</feature>
<feature type="transmembrane region" description="Helical" evidence="3">
    <location>
        <begin position="1861"/>
        <end position="1881"/>
    </location>
</feature>
<feature type="compositionally biased region" description="Low complexity" evidence="2">
    <location>
        <begin position="2684"/>
        <end position="2702"/>
    </location>
</feature>
<proteinExistence type="predicted"/>
<feature type="region of interest" description="Disordered" evidence="2">
    <location>
        <begin position="2677"/>
        <end position="2717"/>
    </location>
</feature>
<dbReference type="Proteomes" id="UP000054408">
    <property type="component" value="Unassembled WGS sequence"/>
</dbReference>
<dbReference type="RefSeq" id="XP_013753574.1">
    <property type="nucleotide sequence ID" value="XM_013898120.1"/>
</dbReference>
<dbReference type="EMBL" id="GL349491">
    <property type="protein sequence ID" value="KNC54559.1"/>
    <property type="molecule type" value="Genomic_DNA"/>
</dbReference>
<sequence>MTTASERNKRRRCTISSVWRFKTSCYRSAKFRGHRVSLALVGMAVVLAFLCQAPMAEASCVSPLLAPAPAWPLAGDASFGPSPLAVMPDIPACLPEREAIAVVATTSADGVTGVRLVDINNDGALDVISYEELDDSISLFLNQGMGAGLAPRAVIGPPSPPIEYDRPRSVAFGDIDGDSLVDMASASQVDDAVGWTRNLGSGLFGSRNVVSPAADGASGVALADLDGDGDLDLAACSANDDSVRWWRNVDGKGNFVFVQLVSAATDGAADIAAVDVNADGDVDLVVVSSNDNKLAWFANNGSYFGTERIISATLAKPVALAVGDMNGDGVLDLVVAFESANTVAWFANSHPAPGSFSSPLPITTSALSVRGVAVGDLDTDGDLDVALASDGDQTVAWFANADGRGTFATSPRVVTTAYAGPRDVAIGDIDGDGKADLAAVFRTADTVAWFPHAVVPGSFAAGPTSIATALDGVGAVVLGDLDADGDLDLVTASPGELGVAWRANIDGDAVAWSSPRSVAPSPPGTHALALADLDADGDLDLVLGSSEPGAAALGYALNVDGVGGFAPVVALAWSANATGGLALADYDLDGDVDIAVFDSSGTTLVVLLNRGGDDGFGPELAVDTTGSDIAALVAADLNNDALPDLVAAHAGAGAVLWYAASNGAGLAFVAAAVVANTDVAGASALAIGDVDGNGALDVIVGATTDTTIAWYANAGNGAFALGATVDAGASDVAVLATADLDADGELDIVAGRGGVVNTMAMYANTGNGTSFAAASVLVAGVTQPTAVLVADIDGDGDRDLVYTSAGADLVAWLPQTSRTAFADYLPQQHGLARDDPACAVTSSFACVTASLGRLSRCVRDTLVLPTGSYGCRRDAHALVTRPIAVASADCAAPAVFNCTARGGGVLFRALAHPSAGVPTVGDLELQGVSLVRLGTAQVSPFGAPGLRAEGAGARLALVNASVSDATSTVRPGVFFFDEGIGGAVLVDDGATFVSHRTLWARCTSSRFGGAVALRRAGTTAVVSDSVFTSCASDGSGGALAVLAGVAVSANNTRFVGNSAGVGGGAVALLEIEATLVGRGLEFDGNVAAGGLEAGGGGGAVAVVGSRTVLVLESGSRVVNNTASRGCGGGVLVRSSASQARVSLLATALVGNAAGVAGGAVATRAAPQSGASVVLGTGSSVARSRATFGGALAAVSSAYPWPSSSSLASVARGLATSAVPSIASIALVDGVEVGEAEAPFGSLVFVCDAVIELSGSVLAPRSPSSGGSALACAASGVNAPAPPSGWLVESGIGASLLRVTPPTALVPDPGTFPPATVSGSLLGAGSMGVFDSYGQRVRDQTLVLFATSATAGVEANGLETGTAVSSVTGSGGLGVLRLSALAETIGDARGGLPSAIQVRLSGAVGSEPPTAAVTVNVTLCPIGFGAVSSPGAVLECGACSDGSASATVSAEPCVAVPPCPANTLRLATTNATVVAPCLCKERFWSPSKQADVECIACPRGGLCDGGLAAPRAAPGFFPDATDPALFVSCPRAEACLGDGLCASGYRARLCAECESDYFKLSGSCRRCQPERNVAIVLLLLAGVLMVTTVLLGFNLAESLRYKFAAAMIGLNALQISAIYGSLDFDWGELATLYFDIASAVNLNVELTSPECASASGTDVWVLKWVLTLLLPLFAAIVLVPVCGVFAGLIVGNVWWLGKKNLDQLRGAAGRTLFQMIVLLYLPLTSASLAPFGCRKEETGRWVLDADPVRSCYNEAWWGGLFVPGVLATAVYAVGLPAGVAILLSRRRAALDPISFVLRFGFLVGRFADEAWWFEVAIMLRKLGVVVCMTAFFSSEGKASAAVLVLVGSLGQLVYLRPYRSTLHNRLAVVVLAAASLILYTGMLDARTLRMIGVTIGVVTIVAAIVVGNGLDLYLMARREKEIEEDEYFSSGTFHMHDGGEVELGGLGMVHSISGTELHNMQASSVDIGSTLSTAPLVESAAPAAAGMFDSPPTEPEPPPALLSFRLPPPMPHSVTSLAQQFDSVDANRSNIATGGSVSSTPTATVAMATHGALGTIDLESCESETAPLYSVTAGVTHAELSDAGELCRPLDTGPTALASATSSGDSSSSGADTQASTTCAATTCGSVTAPFARNDGSNGDLCNGGNMRSDGNGGARGGNAGGGDSWESTNSDDSGAGTAVEVDDSDDDGRRGSVVDVETIGGSNHGGGSAPARRFTETGTLVLDDVDTSSRRKRARRKGRAKTYDAGVPSPKAETATASSGLGFGLGTSDANRSGWTESGTLVAARSTLGEPPRVRDEQAAIDALMALDKVQLAARVVAAEARLSEVLILVDNMRAEMLARQGIDAEDARAHTAGAPLARAKTDVALMGSDETGSPERSGSSAPVTPRSPTSPQAATDGLLPASAAAADSTYASWLQKRDPITGLWSRFYVVFHGEERTLSYYAHEKAPVRLGRFVFQELPLKVVYGADVLGELDEDIPYCFGLSCNSRLLHVFSAVTGVDLLNWCAALGQVCAGVEANAVALPGTEADTEAALNALVASVFFLRRRAQYLSTVARKGKLMWGQQLAVLYNFRLYFFESDEDIKPIESVCIVGYSVRPLTSERARPNSFRISHPGLPSYTLAVDSRRKLATWVGALTSAANLQRQWFIEGNEEFDRRAAPATSQVHVSIKLDKEVIRKPSRPRAATDAQAVAAAAAADGPLPDDGQDGGGAGTSSDVADGLANVRSRLTRGSSISERRKRLIRRRSAVSRALSIAELKDRMSSKLLAAYKFRSSLSIDDVVNMLREFHGLPLLRDERKTGFETPSDDEYEYATASDDDSSGDSDNGTMVLTSTPRSPAWSPLSSPAAASTGSGGKSSDGDA</sequence>
<dbReference type="GeneID" id="25568638"/>
<feature type="region of interest" description="Disordered" evidence="2">
    <location>
        <begin position="2084"/>
        <end position="2113"/>
    </location>
</feature>
<gene>
    <name evidence="5" type="ORF">AMSG_10409</name>
</gene>
<evidence type="ECO:0000256" key="2">
    <source>
        <dbReference type="SAM" id="MobiDB-lite"/>
    </source>
</evidence>
<dbReference type="PANTHER" id="PTHR44103">
    <property type="entry name" value="PROPROTEIN CONVERTASE P"/>
    <property type="match status" value="1"/>
</dbReference>
<dbReference type="PROSITE" id="PS50003">
    <property type="entry name" value="PH_DOMAIN"/>
    <property type="match status" value="1"/>
</dbReference>
<dbReference type="PANTHER" id="PTHR44103:SF1">
    <property type="entry name" value="PROPROTEIN CONVERTASE P"/>
    <property type="match status" value="1"/>
</dbReference>
<dbReference type="InterPro" id="IPR056047">
    <property type="entry name" value="CRMPA-like_DUF7630"/>
</dbReference>
<dbReference type="Gene3D" id="2.130.10.130">
    <property type="entry name" value="Integrin alpha, N-terminal"/>
    <property type="match status" value="2"/>
</dbReference>
<evidence type="ECO:0000259" key="4">
    <source>
        <dbReference type="PROSITE" id="PS50003"/>
    </source>
</evidence>
<feature type="region of interest" description="Disordered" evidence="2">
    <location>
        <begin position="2368"/>
        <end position="2397"/>
    </location>
</feature>
<feature type="compositionally biased region" description="Gly residues" evidence="2">
    <location>
        <begin position="2152"/>
        <end position="2163"/>
    </location>
</feature>
<dbReference type="Pfam" id="PF13517">
    <property type="entry name" value="FG-GAP_3"/>
    <property type="match status" value="6"/>
</dbReference>
<dbReference type="Gene3D" id="2.30.29.30">
    <property type="entry name" value="Pleckstrin-homology domain (PH domain)/Phosphotyrosine-binding domain (PTB)"/>
    <property type="match status" value="2"/>
</dbReference>
<dbReference type="Pfam" id="PF24633">
    <property type="entry name" value="DUF7630"/>
    <property type="match status" value="1"/>
</dbReference>
<keyword evidence="3" id="KW-0812">Transmembrane</keyword>
<feature type="compositionally biased region" description="Acidic residues" evidence="2">
    <location>
        <begin position="2803"/>
        <end position="2820"/>
    </location>
</feature>
<feature type="transmembrane region" description="Helical" evidence="3">
    <location>
        <begin position="1572"/>
        <end position="1595"/>
    </location>
</feature>
<feature type="transmembrane region" description="Helical" evidence="3">
    <location>
        <begin position="1602"/>
        <end position="1621"/>
    </location>
</feature>
<name>A0A0L0DQJ8_THETB</name>
<organism evidence="5 6">
    <name type="scientific">Thecamonas trahens ATCC 50062</name>
    <dbReference type="NCBI Taxonomy" id="461836"/>
    <lineage>
        <taxon>Eukaryota</taxon>
        <taxon>Apusozoa</taxon>
        <taxon>Apusomonadida</taxon>
        <taxon>Apusomonadidae</taxon>
        <taxon>Thecamonas</taxon>
    </lineage>
</organism>
<feature type="compositionally biased region" description="Low complexity" evidence="2">
    <location>
        <begin position="2833"/>
        <end position="2849"/>
    </location>
</feature>
<evidence type="ECO:0000256" key="3">
    <source>
        <dbReference type="SAM" id="Phobius"/>
    </source>
</evidence>
<dbReference type="SUPFAM" id="SSF51126">
    <property type="entry name" value="Pectin lyase-like"/>
    <property type="match status" value="1"/>
</dbReference>
<keyword evidence="3" id="KW-0472">Membrane</keyword>
<evidence type="ECO:0000256" key="1">
    <source>
        <dbReference type="ARBA" id="ARBA00022729"/>
    </source>
</evidence>
<feature type="compositionally biased region" description="Polar residues" evidence="2">
    <location>
        <begin position="2371"/>
        <end position="2393"/>
    </location>
</feature>
<keyword evidence="3" id="KW-1133">Transmembrane helix</keyword>
<dbReference type="SUPFAM" id="SSF50729">
    <property type="entry name" value="PH domain-like"/>
    <property type="match status" value="2"/>
</dbReference>
<dbReference type="InterPro" id="IPR011050">
    <property type="entry name" value="Pectin_lyase_fold/virulence"/>
</dbReference>
<feature type="region of interest" description="Disordered" evidence="2">
    <location>
        <begin position="2227"/>
        <end position="2263"/>
    </location>
</feature>
<feature type="domain" description="PH" evidence="4">
    <location>
        <begin position="2546"/>
        <end position="2640"/>
    </location>
</feature>
<feature type="transmembrane region" description="Helical" evidence="3">
    <location>
        <begin position="1887"/>
        <end position="1909"/>
    </location>
</feature>
<accession>A0A0L0DQJ8</accession>
<reference evidence="5 6" key="1">
    <citation type="submission" date="2010-05" db="EMBL/GenBank/DDBJ databases">
        <title>The Genome Sequence of Thecamonas trahens ATCC 50062.</title>
        <authorList>
            <consortium name="The Broad Institute Genome Sequencing Platform"/>
            <person name="Russ C."/>
            <person name="Cuomo C."/>
            <person name="Shea T."/>
            <person name="Young S.K."/>
            <person name="Zeng Q."/>
            <person name="Koehrsen M."/>
            <person name="Haas B."/>
            <person name="Borodovsky M."/>
            <person name="Guigo R."/>
            <person name="Alvarado L."/>
            <person name="Berlin A."/>
            <person name="Bochicchio J."/>
            <person name="Borenstein D."/>
            <person name="Chapman S."/>
            <person name="Chen Z."/>
            <person name="Freedman E."/>
            <person name="Gellesch M."/>
            <person name="Goldberg J."/>
            <person name="Griggs A."/>
            <person name="Gujja S."/>
            <person name="Heilman E."/>
            <person name="Heiman D."/>
            <person name="Hepburn T."/>
            <person name="Howarth C."/>
            <person name="Jen D."/>
            <person name="Larson L."/>
            <person name="Mehta T."/>
            <person name="Park D."/>
            <person name="Pearson M."/>
            <person name="Roberts A."/>
            <person name="Saif S."/>
            <person name="Shenoy N."/>
            <person name="Sisk P."/>
            <person name="Stolte C."/>
            <person name="Sykes S."/>
            <person name="Thomson T."/>
            <person name="Walk T."/>
            <person name="White J."/>
            <person name="Yandava C."/>
            <person name="Burger G."/>
            <person name="Gray M.W."/>
            <person name="Holland P.W.H."/>
            <person name="King N."/>
            <person name="Lang F.B.F."/>
            <person name="Roger A.J."/>
            <person name="Ruiz-Trillo I."/>
            <person name="Lander E."/>
            <person name="Nusbaum C."/>
        </authorList>
    </citation>
    <scope>NUCLEOTIDE SEQUENCE [LARGE SCALE GENOMIC DNA]</scope>
    <source>
        <strain evidence="5 6">ATCC 50062</strain>
    </source>
</reference>